<dbReference type="SMART" id="SM01257">
    <property type="entry name" value="KRAP_IP3R_bind"/>
    <property type="match status" value="1"/>
</dbReference>
<reference evidence="4" key="2">
    <citation type="submission" date="2025-08" db="UniProtKB">
        <authorList>
            <consortium name="Ensembl"/>
        </authorList>
    </citation>
    <scope>IDENTIFICATION</scope>
</reference>
<reference evidence="4" key="3">
    <citation type="submission" date="2025-09" db="UniProtKB">
        <authorList>
            <consortium name="Ensembl"/>
        </authorList>
    </citation>
    <scope>IDENTIFICATION</scope>
</reference>
<evidence type="ECO:0000259" key="3">
    <source>
        <dbReference type="SMART" id="SM01257"/>
    </source>
</evidence>
<proteinExistence type="predicted"/>
<dbReference type="InterPro" id="IPR043444">
    <property type="entry name" value="TESPA1-like"/>
</dbReference>
<gene>
    <name evidence="4" type="primary">tespa1</name>
</gene>
<keyword evidence="2" id="KW-0812">Transmembrane</keyword>
<accession>A0A8C5I181</accession>
<dbReference type="PANTHER" id="PTHR17469">
    <property type="entry name" value="SPERM SPECIFIC ANTIGEN 2-RELATED"/>
    <property type="match status" value="1"/>
</dbReference>
<feature type="region of interest" description="Disordered" evidence="1">
    <location>
        <begin position="542"/>
        <end position="564"/>
    </location>
</feature>
<keyword evidence="2" id="KW-1133">Transmembrane helix</keyword>
<name>A0A8C5I181_GOUWI</name>
<evidence type="ECO:0000256" key="1">
    <source>
        <dbReference type="SAM" id="MobiDB-lite"/>
    </source>
</evidence>
<dbReference type="PANTHER" id="PTHR17469:SF1">
    <property type="entry name" value="PROTEIN TESPA1"/>
    <property type="match status" value="1"/>
</dbReference>
<reference evidence="4" key="1">
    <citation type="submission" date="2020-06" db="EMBL/GenBank/DDBJ databases">
        <authorList>
            <consortium name="Wellcome Sanger Institute Data Sharing"/>
        </authorList>
    </citation>
    <scope>NUCLEOTIDE SEQUENCE [LARGE SCALE GENOMIC DNA]</scope>
</reference>
<keyword evidence="5" id="KW-1185">Reference proteome</keyword>
<feature type="transmembrane region" description="Helical" evidence="2">
    <location>
        <begin position="12"/>
        <end position="31"/>
    </location>
</feature>
<dbReference type="Proteomes" id="UP000694680">
    <property type="component" value="Chromosome 5"/>
</dbReference>
<keyword evidence="2" id="KW-0472">Membrane</keyword>
<evidence type="ECO:0000313" key="4">
    <source>
        <dbReference type="Ensembl" id="ENSGWIP00000053870.1"/>
    </source>
</evidence>
<dbReference type="GO" id="GO:0005102">
    <property type="term" value="F:signaling receptor binding"/>
    <property type="evidence" value="ECO:0007669"/>
    <property type="project" value="InterPro"/>
</dbReference>
<dbReference type="AlphaFoldDB" id="A0A8C5I181"/>
<sequence>MSFIYHTCFHHAAMDRFLFVIYSLICFPFLYHLKTFHPIFFFISFSTASKLDGEQFISEHGLAQHIALKDCGRPTSSIHQQRSSPSFLRFNHSIASSHVSSSSWKSSVTEVLELYSEDAEKTLSDLGFGWEEPEMAIRIPPRFLMFPSQAKGINFRLFLDSQLRRIREEDPSLSLASRFRQVQVLTEMANAFYSLYSHVSRTPLQKLESPEFSFSSSTVERIERFRNSSRHEPRSPVERLKDTVNKMCLYTSPRVSESTSPQPSPRKECCSPEVVDFPLAFRPEAEKKRNLGELYLNISAGDVELAEDSHLSDIQTKKWMMQDSIIAGHQVISENLVRQSNLDNMVESVRTFGNFSSEKNLMSTEQYFSSRTAELKPVTKVASDLFFSQRASICCQNTHILSGIPSEAGSKDTSCPACPFQHNGDECRTEGAPTREAALVDSSELSFDLQRYNSRDPLCTITVSDWEGDSMNASQRCEVELLEVEGQYLLPLAHQDQGHVSKSMQQVPSFEMEEVQSAGEEDFGQTETSRASLSMKCAVVRGDSMQSDSSGYADEEICPSPERQ</sequence>
<dbReference type="InterPro" id="IPR029325">
    <property type="entry name" value="ITPR-bd"/>
</dbReference>
<evidence type="ECO:0000313" key="5">
    <source>
        <dbReference type="Proteomes" id="UP000694680"/>
    </source>
</evidence>
<organism evidence="4 5">
    <name type="scientific">Gouania willdenowi</name>
    <name type="common">Blunt-snouted clingfish</name>
    <name type="synonym">Lepadogaster willdenowi</name>
    <dbReference type="NCBI Taxonomy" id="441366"/>
    <lineage>
        <taxon>Eukaryota</taxon>
        <taxon>Metazoa</taxon>
        <taxon>Chordata</taxon>
        <taxon>Craniata</taxon>
        <taxon>Vertebrata</taxon>
        <taxon>Euteleostomi</taxon>
        <taxon>Actinopterygii</taxon>
        <taxon>Neopterygii</taxon>
        <taxon>Teleostei</taxon>
        <taxon>Neoteleostei</taxon>
        <taxon>Acanthomorphata</taxon>
        <taxon>Ovalentaria</taxon>
        <taxon>Blenniimorphae</taxon>
        <taxon>Blenniiformes</taxon>
        <taxon>Gobiesocoidei</taxon>
        <taxon>Gobiesocidae</taxon>
        <taxon>Gobiesocinae</taxon>
        <taxon>Gouania</taxon>
    </lineage>
</organism>
<dbReference type="Pfam" id="PF14722">
    <property type="entry name" value="KRAP_IP3R_bind"/>
    <property type="match status" value="1"/>
</dbReference>
<evidence type="ECO:0000256" key="2">
    <source>
        <dbReference type="SAM" id="Phobius"/>
    </source>
</evidence>
<feature type="domain" description="ITPR-interacting" evidence="3">
    <location>
        <begin position="86"/>
        <end position="248"/>
    </location>
</feature>
<protein>
    <recommendedName>
        <fullName evidence="3">ITPR-interacting domain-containing protein</fullName>
    </recommendedName>
</protein>
<dbReference type="Ensembl" id="ENSGWIT00000058078.1">
    <property type="protein sequence ID" value="ENSGWIP00000053870.1"/>
    <property type="gene ID" value="ENSGWIG00000025843.1"/>
</dbReference>